<name>I0GQA3_SELRL</name>
<keyword evidence="2" id="KW-0472">Membrane</keyword>
<feature type="transmembrane region" description="Helical" evidence="2">
    <location>
        <begin position="135"/>
        <end position="153"/>
    </location>
</feature>
<feature type="transmembrane region" description="Helical" evidence="2">
    <location>
        <begin position="65"/>
        <end position="86"/>
    </location>
</feature>
<dbReference type="PATRIC" id="fig|927704.6.peg.1267"/>
<dbReference type="KEGG" id="sri:SELR_12320"/>
<sequence>MRFYLDVWLFIFMTTIFKRHVISADYHVWGGLVLFGFTLWHLWLNRQWLAGFWRRQRQWQDWITVMLLLVWLALAVTGVLAAKQFGLELHFLKPWHKFLGALSLLLASMHIGFHWQYLKENILRRCPCLNKVPKILTSLLMAGILCLGAYGFVDSGFGKWTSAPFVTSSQQKPPQDGSNRKKHQPRPFDPLRLGKAMAELSAMLYLGAYVVRKRNK</sequence>
<evidence type="ECO:0000256" key="2">
    <source>
        <dbReference type="SAM" id="Phobius"/>
    </source>
</evidence>
<dbReference type="Proteomes" id="UP000007887">
    <property type="component" value="Chromosome"/>
</dbReference>
<keyword evidence="2" id="KW-1133">Transmembrane helix</keyword>
<organism evidence="3 4">
    <name type="scientific">Selenomonas ruminantium subsp. lactilytica (strain NBRC 103574 / TAM6421)</name>
    <dbReference type="NCBI Taxonomy" id="927704"/>
    <lineage>
        <taxon>Bacteria</taxon>
        <taxon>Bacillati</taxon>
        <taxon>Bacillota</taxon>
        <taxon>Negativicutes</taxon>
        <taxon>Selenomonadales</taxon>
        <taxon>Selenomonadaceae</taxon>
        <taxon>Selenomonas</taxon>
    </lineage>
</organism>
<feature type="compositionally biased region" description="Polar residues" evidence="1">
    <location>
        <begin position="166"/>
        <end position="177"/>
    </location>
</feature>
<feature type="transmembrane region" description="Helical" evidence="2">
    <location>
        <begin position="98"/>
        <end position="115"/>
    </location>
</feature>
<dbReference type="HOGENOM" id="CLU_1276876_0_0_9"/>
<dbReference type="AlphaFoldDB" id="I0GQA3"/>
<dbReference type="RefSeq" id="WP_014424377.1">
    <property type="nucleotide sequence ID" value="NC_017068.1"/>
</dbReference>
<protein>
    <submittedName>
        <fullName evidence="3">Uncharacterized protein</fullName>
    </submittedName>
</protein>
<feature type="region of interest" description="Disordered" evidence="1">
    <location>
        <begin position="166"/>
        <end position="188"/>
    </location>
</feature>
<evidence type="ECO:0000256" key="1">
    <source>
        <dbReference type="SAM" id="MobiDB-lite"/>
    </source>
</evidence>
<reference evidence="3 4" key="1">
    <citation type="submission" date="2011-10" db="EMBL/GenBank/DDBJ databases">
        <title>Whole genome sequence of Selenomonas ruminantium subsp. lactilytica TAM6421.</title>
        <authorList>
            <person name="Oguchi A."/>
            <person name="Ankai A."/>
            <person name="Kaneko J."/>
            <person name="Yamada-Narita S."/>
            <person name="Fukui S."/>
            <person name="Takahashi M."/>
            <person name="Onodera T."/>
            <person name="Kojima S."/>
            <person name="Fushimi T."/>
            <person name="Abe N."/>
            <person name="Kamio Y."/>
            <person name="Yamazaki S."/>
            <person name="Fujita N."/>
        </authorList>
    </citation>
    <scope>NUCLEOTIDE SEQUENCE [LARGE SCALE GENOMIC DNA]</scope>
    <source>
        <strain evidence="4">NBRC 103574 / TAM6421</strain>
    </source>
</reference>
<evidence type="ECO:0000313" key="3">
    <source>
        <dbReference type="EMBL" id="BAL82940.1"/>
    </source>
</evidence>
<dbReference type="EMBL" id="AP012292">
    <property type="protein sequence ID" value="BAL82940.1"/>
    <property type="molecule type" value="Genomic_DNA"/>
</dbReference>
<feature type="transmembrane region" description="Helical" evidence="2">
    <location>
        <begin position="26"/>
        <end position="44"/>
    </location>
</feature>
<accession>I0GQA3</accession>
<evidence type="ECO:0000313" key="4">
    <source>
        <dbReference type="Proteomes" id="UP000007887"/>
    </source>
</evidence>
<dbReference type="OrthoDB" id="1665729at2"/>
<proteinExistence type="predicted"/>
<gene>
    <name evidence="3" type="ordered locus">SELR_12320</name>
</gene>
<keyword evidence="2" id="KW-0812">Transmembrane</keyword>